<sequence>MRSCAQKEMAERGEVVSSAYRFRKYTWKFLFTWILFLGFFHPTPGQNVERLGFNSRRRTSSPCYDDQSRPQRCMPEFSNAAFNLHVEATNTCGVRGPTEYCLQTSATGARKSCEICDNTYRDLAHPPDYLTDLNDNNNETWWQSETMYEGLQYPTQVNLTLHLAKAFDITYVRLKFHTPRPESFAIYKRTSEDGPWIPYQYYSATCRETYLLPDSSYVSRDEERKALCTSEFSDISPLTGGNVAFSTLEGRPSAYNFENSPLLQEWVTATDIRISLNRMNTFGDEIFGDPKVLKSYYYAITDFAVGGRCKCNGHASVCFVTGESHGKQILACQCEHNTTGPDCNECLPFYNDLPWARATAANANECQPCNCNGRSEKCYFDRQLYERTGHGGHCTECRDHTAGPHCERCKENFYEREDGRCVPCNCDPTGSRGLQCNRQGQCQCKPGVDGERCDRCSSNYYDFTSQGCRPCGCNVAGSVNSKPSCDAVTGTCRCKDNVEGQRCDRCKPGFFSLQEENEFGCLPCFCYGHSSVCRSAPGYSKVAIESTFTRGNENWKAQLKSGREISFQFNPIIQNIGVDSPGRDPVYFVAPDRFLGDQRSSYNQFLSFTLRIGDGTPRATVEDIIIEGSGLTISQPIFGQGNPLPAVKNQDYKFRLHEHSIYGWNPRLNAHDFISVLSNLTNVKIKGSYSVQGTGFLDNIQLDSAYRSPIGFEATWIEMCTCPEGYVGQFCESCGPGFRHDPPGGGEFARCVPCNCNNHAEYCDSESGRCICEHNTAGDNCEHCASGYYGNALHGSLDDCQPCPCPNNGACVILPNEQVACLQCPTGYAGHRCDLCVDGYFGDPNGHYGISKPCKSCECNGNIDLNAVGNCNMKTGECLKCIYNTGGSQCDTCLPGYYGDALAMPKGDCKACNCYPPGTLPEAVDNGILTCDLGSGRCHCQPHVSGRQCDQCDDGYWNLDSGNGCELCNCDPIGAFNRTCNVRTGQCFCRPGINGKRCDMCLPNHYGYSLEGCRACECDPVGSTLPHCDDSGQCECRPNVEGRQCDRCKENKYNKDAGCIDCPPCYNLVQDAVNEHRAKLDELAKLLDEIRENPQVINDLDFEKKLEEVAKRVDDLLDDARRASGGDGNLVGQLNELKNRIEDVQKIAGKVADKIYDAGGISEQGRRNITLAEEAIKRAQDALANARRYLETEGLDALEKAKERSDKFGQQSHRMSEIAREARHRADEHQEEAVVIERLAEEALNTSTEAYQLAKGMIDMQDETRDEIRRLRNQLDDTADLLQETKDIAQEAQDESNKAYDDALDIYTDASSVTIPDVDVPRMKDKAQYIIEEARKIRGNADGLIEDNQELMDKIEDQKSEAEELLAEGMRQQQIGDEMLADTDAALAKAKEAVASGDRTLEEANNTLDTLKKFDKLVKDSKDEADDALKKAPEIERLIEEAEEKTKDAEDALSGAGKNAMFARDIAREAQKIAEQASDEADGIRKDADQTKDKAGQLRDQANDLAGEVAETADRMKDYENQADKDEELAEEALKRANQAKTSATDASKKVKGGLDAVDRIMNALEDLDDIDLGLLEELEKRLAEAEEELKDPNLDKQMNELRKARNDQHRWMRDYEKEIEQLKKDVQNIKEIKDALPEECYKRVVLEP</sequence>
<dbReference type="SMART" id="SM00180">
    <property type="entry name" value="EGF_Lam"/>
    <property type="match status" value="10"/>
</dbReference>
<dbReference type="SUPFAM" id="SSF49785">
    <property type="entry name" value="Galactose-binding domain-like"/>
    <property type="match status" value="1"/>
</dbReference>
<evidence type="ECO:0000259" key="10">
    <source>
        <dbReference type="PROSITE" id="PS51115"/>
    </source>
</evidence>
<dbReference type="InterPro" id="IPR008979">
    <property type="entry name" value="Galactose-bd-like_sf"/>
</dbReference>
<dbReference type="RefSeq" id="XP_013774278.1">
    <property type="nucleotide sequence ID" value="XM_013918824.2"/>
</dbReference>
<keyword evidence="5 6" id="KW-0424">Laminin EGF-like domain</keyword>
<feature type="disulfide bond" evidence="6">
    <location>
        <begin position="970"/>
        <end position="987"/>
    </location>
</feature>
<feature type="disulfide bond" evidence="6">
    <location>
        <begin position="1016"/>
        <end position="1028"/>
    </location>
</feature>
<protein>
    <submittedName>
        <fullName evidence="13">Laminin subunit gamma-1-like</fullName>
    </submittedName>
</protein>
<dbReference type="PANTHER" id="PTHR10574:SF435">
    <property type="entry name" value="LAMININ SUBUNIT GAMMA-1"/>
    <property type="match status" value="1"/>
</dbReference>
<keyword evidence="12" id="KW-1185">Reference proteome</keyword>
<reference evidence="13" key="1">
    <citation type="submission" date="2025-08" db="UniProtKB">
        <authorList>
            <consortium name="RefSeq"/>
        </authorList>
    </citation>
    <scope>IDENTIFICATION</scope>
    <source>
        <tissue evidence="13">Muscle</tissue>
    </source>
</reference>
<feature type="disulfide bond" evidence="6">
    <location>
        <begin position="424"/>
        <end position="436"/>
    </location>
</feature>
<dbReference type="InterPro" id="IPR000034">
    <property type="entry name" value="Laminin_IV"/>
</dbReference>
<feature type="domain" description="Laminin EGF-like" evidence="9">
    <location>
        <begin position="471"/>
        <end position="523"/>
    </location>
</feature>
<feature type="disulfide bond" evidence="6">
    <location>
        <begin position="881"/>
        <end position="890"/>
    </location>
</feature>
<dbReference type="Gene3D" id="2.10.25.10">
    <property type="entry name" value="Laminin"/>
    <property type="match status" value="9"/>
</dbReference>
<feature type="domain" description="Laminin EGF-like" evidence="9">
    <location>
        <begin position="857"/>
        <end position="911"/>
    </location>
</feature>
<feature type="disulfide bond" evidence="6">
    <location>
        <begin position="397"/>
        <end position="406"/>
    </location>
</feature>
<dbReference type="PROSITE" id="PS50027">
    <property type="entry name" value="EGF_LAM_2"/>
    <property type="match status" value="9"/>
</dbReference>
<dbReference type="CDD" id="cd06503">
    <property type="entry name" value="ATP-synt_Fo_b"/>
    <property type="match status" value="1"/>
</dbReference>
<feature type="disulfide bond" evidence="6">
    <location>
        <begin position="968"/>
        <end position="980"/>
    </location>
</feature>
<dbReference type="GeneID" id="106459219"/>
<feature type="disulfide bond" evidence="6">
    <location>
        <begin position="940"/>
        <end position="949"/>
    </location>
</feature>
<dbReference type="Pfam" id="PF00055">
    <property type="entry name" value="Laminin_N"/>
    <property type="match status" value="1"/>
</dbReference>
<gene>
    <name evidence="13" type="primary">LOC106459219</name>
</gene>
<evidence type="ECO:0000256" key="3">
    <source>
        <dbReference type="ARBA" id="ARBA00023157"/>
    </source>
</evidence>
<keyword evidence="3 6" id="KW-1015">Disulfide bond</keyword>
<evidence type="ECO:0000259" key="11">
    <source>
        <dbReference type="PROSITE" id="PS51117"/>
    </source>
</evidence>
<keyword evidence="1" id="KW-0732">Signal</keyword>
<evidence type="ECO:0000313" key="12">
    <source>
        <dbReference type="Proteomes" id="UP000694941"/>
    </source>
</evidence>
<keyword evidence="2" id="KW-0677">Repeat</keyword>
<evidence type="ECO:0000313" key="13">
    <source>
        <dbReference type="RefSeq" id="XP_013774278.1"/>
    </source>
</evidence>
<feature type="domain" description="Laminin EGF-like" evidence="9">
    <location>
        <begin position="912"/>
        <end position="967"/>
    </location>
</feature>
<comment type="caution">
    <text evidence="6">Lacks conserved residue(s) required for the propagation of feature annotation.</text>
</comment>
<feature type="disulfide bond" evidence="6">
    <location>
        <begin position="334"/>
        <end position="343"/>
    </location>
</feature>
<feature type="disulfide bond" evidence="6">
    <location>
        <begin position="1036"/>
        <end position="1045"/>
    </location>
</feature>
<dbReference type="InterPro" id="IPR050440">
    <property type="entry name" value="Laminin/Netrin_ECM"/>
</dbReference>
<dbReference type="SMART" id="SM00181">
    <property type="entry name" value="EGF"/>
    <property type="match status" value="4"/>
</dbReference>
<feature type="domain" description="Laminin N-terminal" evidence="11">
    <location>
        <begin position="69"/>
        <end position="308"/>
    </location>
</feature>
<feature type="domain" description="Laminin EGF-like" evidence="9">
    <location>
        <begin position="309"/>
        <end position="368"/>
    </location>
</feature>
<feature type="coiled-coil region" evidence="7">
    <location>
        <begin position="1069"/>
        <end position="1192"/>
    </location>
</feature>
<dbReference type="PROSITE" id="PS51117">
    <property type="entry name" value="LAMININ_NTER"/>
    <property type="match status" value="1"/>
</dbReference>
<feature type="coiled-coil region" evidence="7">
    <location>
        <begin position="1576"/>
        <end position="1640"/>
    </location>
</feature>
<keyword evidence="4" id="KW-0325">Glycoprotein</keyword>
<feature type="domain" description="Laminin EGF-like" evidence="9">
    <location>
        <begin position="968"/>
        <end position="1015"/>
    </location>
</feature>
<organism evidence="12 13">
    <name type="scientific">Limulus polyphemus</name>
    <name type="common">Atlantic horseshoe crab</name>
    <dbReference type="NCBI Taxonomy" id="6850"/>
    <lineage>
        <taxon>Eukaryota</taxon>
        <taxon>Metazoa</taxon>
        <taxon>Ecdysozoa</taxon>
        <taxon>Arthropoda</taxon>
        <taxon>Chelicerata</taxon>
        <taxon>Merostomata</taxon>
        <taxon>Xiphosura</taxon>
        <taxon>Limulidae</taxon>
        <taxon>Limulus</taxon>
    </lineage>
</organism>
<dbReference type="Proteomes" id="UP000694941">
    <property type="component" value="Unplaced"/>
</dbReference>
<evidence type="ECO:0000256" key="5">
    <source>
        <dbReference type="ARBA" id="ARBA00023292"/>
    </source>
</evidence>
<dbReference type="PROSITE" id="PS51115">
    <property type="entry name" value="LAMININ_IVA"/>
    <property type="match status" value="1"/>
</dbReference>
<feature type="coiled-coil region" evidence="7">
    <location>
        <begin position="1219"/>
        <end position="1302"/>
    </location>
</feature>
<feature type="region of interest" description="Disordered" evidence="8">
    <location>
        <begin position="1473"/>
        <end position="1500"/>
    </location>
</feature>
<dbReference type="InterPro" id="IPR000742">
    <property type="entry name" value="EGF"/>
</dbReference>
<evidence type="ECO:0000256" key="8">
    <source>
        <dbReference type="SAM" id="MobiDB-lite"/>
    </source>
</evidence>
<feature type="disulfide bond" evidence="6">
    <location>
        <begin position="494"/>
        <end position="503"/>
    </location>
</feature>
<evidence type="ECO:0000256" key="2">
    <source>
        <dbReference type="ARBA" id="ARBA00022737"/>
    </source>
</evidence>
<dbReference type="Gene3D" id="2.60.120.260">
    <property type="entry name" value="Galactose-binding domain-like"/>
    <property type="match status" value="1"/>
</dbReference>
<feature type="domain" description="Laminin EGF-like" evidence="9">
    <location>
        <begin position="1016"/>
        <end position="1061"/>
    </location>
</feature>
<dbReference type="PRINTS" id="PR00011">
    <property type="entry name" value="EGFLAMININ"/>
</dbReference>
<evidence type="ECO:0000256" key="7">
    <source>
        <dbReference type="SAM" id="Coils"/>
    </source>
</evidence>
<dbReference type="SUPFAM" id="SSF58104">
    <property type="entry name" value="Methyl-accepting chemotaxis protein (MCP) signaling domain"/>
    <property type="match status" value="1"/>
</dbReference>
<name>A0ABM1B3U7_LIMPO</name>
<dbReference type="SMART" id="SM00281">
    <property type="entry name" value="LamB"/>
    <property type="match status" value="1"/>
</dbReference>
<feature type="domain" description="Laminin EGF-like" evidence="9">
    <location>
        <begin position="369"/>
        <end position="423"/>
    </location>
</feature>
<feature type="disulfide bond" evidence="6">
    <location>
        <begin position="989"/>
        <end position="998"/>
    </location>
</feature>
<dbReference type="CDD" id="cd00055">
    <property type="entry name" value="EGF_Lam"/>
    <property type="match status" value="9"/>
</dbReference>
<feature type="domain" description="Laminin IV type A" evidence="10">
    <location>
        <begin position="550"/>
        <end position="719"/>
    </location>
</feature>
<dbReference type="SUPFAM" id="SSF57196">
    <property type="entry name" value="EGF/Laminin"/>
    <property type="match status" value="10"/>
</dbReference>
<feature type="domain" description="Laminin EGF-like" evidence="9">
    <location>
        <begin position="424"/>
        <end position="470"/>
    </location>
</feature>
<evidence type="ECO:0000256" key="1">
    <source>
        <dbReference type="ARBA" id="ARBA00022729"/>
    </source>
</evidence>
<evidence type="ECO:0000256" key="4">
    <source>
        <dbReference type="ARBA" id="ARBA00023180"/>
    </source>
</evidence>
<dbReference type="InterPro" id="IPR002049">
    <property type="entry name" value="LE_dom"/>
</dbReference>
<keyword evidence="7" id="KW-0175">Coiled coil</keyword>
<dbReference type="Pfam" id="PF00052">
    <property type="entry name" value="Laminin_B"/>
    <property type="match status" value="1"/>
</dbReference>
<evidence type="ECO:0000256" key="6">
    <source>
        <dbReference type="PROSITE-ProRule" id="PRU00460"/>
    </source>
</evidence>
<feature type="disulfide bond" evidence="6">
    <location>
        <begin position="772"/>
        <end position="781"/>
    </location>
</feature>
<dbReference type="Pfam" id="PF00053">
    <property type="entry name" value="EGF_laminin"/>
    <property type="match status" value="10"/>
</dbReference>
<feature type="disulfide bond" evidence="6">
    <location>
        <begin position="444"/>
        <end position="453"/>
    </location>
</feature>
<proteinExistence type="predicted"/>
<accession>A0ABM1B3U7</accession>
<evidence type="ECO:0000259" key="9">
    <source>
        <dbReference type="PROSITE" id="PS50027"/>
    </source>
</evidence>
<dbReference type="PANTHER" id="PTHR10574">
    <property type="entry name" value="NETRIN/LAMININ-RELATED"/>
    <property type="match status" value="1"/>
</dbReference>
<feature type="domain" description="Laminin EGF-like" evidence="9">
    <location>
        <begin position="754"/>
        <end position="802"/>
    </location>
</feature>
<dbReference type="PROSITE" id="PS01248">
    <property type="entry name" value="EGF_LAM_1"/>
    <property type="match status" value="4"/>
</dbReference>
<dbReference type="SMART" id="SM00136">
    <property type="entry name" value="LamNT"/>
    <property type="match status" value="1"/>
</dbReference>
<feature type="compositionally biased region" description="Basic and acidic residues" evidence="8">
    <location>
        <begin position="1482"/>
        <end position="1497"/>
    </location>
</feature>
<dbReference type="InterPro" id="IPR008211">
    <property type="entry name" value="Laminin_N"/>
</dbReference>